<proteinExistence type="predicted"/>
<keyword evidence="1" id="KW-0175">Coiled coil</keyword>
<dbReference type="EMBL" id="CAJOBZ010000070">
    <property type="protein sequence ID" value="CAF4947351.1"/>
    <property type="molecule type" value="Genomic_DNA"/>
</dbReference>
<reference evidence="3" key="1">
    <citation type="submission" date="2021-02" db="EMBL/GenBank/DDBJ databases">
        <authorList>
            <person name="Steward A R."/>
        </authorList>
    </citation>
    <scope>NUCLEOTIDE SEQUENCE</scope>
</reference>
<evidence type="ECO:0000256" key="2">
    <source>
        <dbReference type="SAM" id="MobiDB-lite"/>
    </source>
</evidence>
<feature type="compositionally biased region" description="Basic and acidic residues" evidence="2">
    <location>
        <begin position="37"/>
        <end position="49"/>
    </location>
</feature>
<feature type="region of interest" description="Disordered" evidence="2">
    <location>
        <begin position="21"/>
        <end position="49"/>
    </location>
</feature>
<evidence type="ECO:0000313" key="3">
    <source>
        <dbReference type="EMBL" id="CAF4947351.1"/>
    </source>
</evidence>
<feature type="coiled-coil region" evidence="1">
    <location>
        <begin position="151"/>
        <end position="196"/>
    </location>
</feature>
<accession>A0A821XQP4</accession>
<dbReference type="Proteomes" id="UP000663880">
    <property type="component" value="Unassembled WGS sequence"/>
</dbReference>
<organism evidence="3 4">
    <name type="scientific">Pieris macdunnoughi</name>
    <dbReference type="NCBI Taxonomy" id="345717"/>
    <lineage>
        <taxon>Eukaryota</taxon>
        <taxon>Metazoa</taxon>
        <taxon>Ecdysozoa</taxon>
        <taxon>Arthropoda</taxon>
        <taxon>Hexapoda</taxon>
        <taxon>Insecta</taxon>
        <taxon>Pterygota</taxon>
        <taxon>Neoptera</taxon>
        <taxon>Endopterygota</taxon>
        <taxon>Lepidoptera</taxon>
        <taxon>Glossata</taxon>
        <taxon>Ditrysia</taxon>
        <taxon>Papilionoidea</taxon>
        <taxon>Pieridae</taxon>
        <taxon>Pierinae</taxon>
        <taxon>Pieris</taxon>
    </lineage>
</organism>
<dbReference type="AlphaFoldDB" id="A0A821XQP4"/>
<dbReference type="OrthoDB" id="6375801at2759"/>
<keyword evidence="4" id="KW-1185">Reference proteome</keyword>
<sequence length="248" mass="29934">MAKPKKQKSEEELERRRVARREKYNRIKNNPELYATEQEKKRQNYLNRKESKQIKIINEMSPRDQRIQRRKWKESAKKYYKKKVSQKIIETVTVREVDSEDVQGNISADPLKEAVKEKESNPSNTELKLIKKIKTLKMQHRKQKQSCMLLVNRYKARIRVLQRQIFKLSRKTSNDIETTENKEKDKKQLFDELLNEQITQKFATTTSRKEKRAITNLIDGKKFKHFKVSTDLRKVCLRQRLKKKKMRV</sequence>
<evidence type="ECO:0000313" key="4">
    <source>
        <dbReference type="Proteomes" id="UP000663880"/>
    </source>
</evidence>
<gene>
    <name evidence="3" type="ORF">PMACD_LOCUS15314</name>
</gene>
<name>A0A821XQP4_9NEOP</name>
<comment type="caution">
    <text evidence="3">The sequence shown here is derived from an EMBL/GenBank/DDBJ whole genome shotgun (WGS) entry which is preliminary data.</text>
</comment>
<evidence type="ECO:0000256" key="1">
    <source>
        <dbReference type="SAM" id="Coils"/>
    </source>
</evidence>
<protein>
    <submittedName>
        <fullName evidence="3">Uncharacterized protein</fullName>
    </submittedName>
</protein>